<evidence type="ECO:0000256" key="2">
    <source>
        <dbReference type="ARBA" id="ARBA00022801"/>
    </source>
</evidence>
<reference evidence="12" key="1">
    <citation type="journal article" date="2019" name="Int. J. Syst. Evol. Microbiol.">
        <title>The Global Catalogue of Microorganisms (GCM) 10K type strain sequencing project: providing services to taxonomists for standard genome sequencing and annotation.</title>
        <authorList>
            <consortium name="The Broad Institute Genomics Platform"/>
            <consortium name="The Broad Institute Genome Sequencing Center for Infectious Disease"/>
            <person name="Wu L."/>
            <person name="Ma J."/>
        </authorList>
    </citation>
    <scope>NUCLEOTIDE SEQUENCE [LARGE SCALE GENOMIC DNA]</scope>
    <source>
        <strain evidence="12">JCM 17919</strain>
    </source>
</reference>
<keyword evidence="4 9" id="KW-0067">ATP-binding</keyword>
<comment type="catalytic activity">
    <reaction evidence="6">
        <text>Couples ATP hydrolysis with the unwinding of duplex DNA by translocating in the 3'-5' direction.</text>
        <dbReference type="EC" id="5.6.2.4"/>
    </reaction>
</comment>
<comment type="caution">
    <text evidence="11">The sequence shown here is derived from an EMBL/GenBank/DDBJ whole genome shotgun (WGS) entry which is preliminary data.</text>
</comment>
<dbReference type="Pfam" id="PF00580">
    <property type="entry name" value="UvrD-helicase"/>
    <property type="match status" value="1"/>
</dbReference>
<feature type="binding site" evidence="9">
    <location>
        <begin position="26"/>
        <end position="33"/>
    </location>
    <ligand>
        <name>ATP</name>
        <dbReference type="ChEBI" id="CHEBI:30616"/>
    </ligand>
</feature>
<evidence type="ECO:0000256" key="1">
    <source>
        <dbReference type="ARBA" id="ARBA00022741"/>
    </source>
</evidence>
<keyword evidence="12" id="KW-1185">Reference proteome</keyword>
<dbReference type="InterPro" id="IPR014017">
    <property type="entry name" value="DNA_helicase_UvrD-like_C"/>
</dbReference>
<dbReference type="Gene3D" id="3.40.50.300">
    <property type="entry name" value="P-loop containing nucleotide triphosphate hydrolases"/>
    <property type="match status" value="2"/>
</dbReference>
<organism evidence="11 12">
    <name type="scientific">Flaviaesturariibacter amylovorans</name>
    <dbReference type="NCBI Taxonomy" id="1084520"/>
    <lineage>
        <taxon>Bacteria</taxon>
        <taxon>Pseudomonadati</taxon>
        <taxon>Bacteroidota</taxon>
        <taxon>Chitinophagia</taxon>
        <taxon>Chitinophagales</taxon>
        <taxon>Chitinophagaceae</taxon>
        <taxon>Flaviaestuariibacter</taxon>
    </lineage>
</organism>
<sequence>MPAPAFTPTPEQQAILSAPGNLKINAVAGSGKTTTLIQYAASRPAGARILYLAFNRTVRTEAEARFAALGLHNVRVETAHSLAFRHVVPAQGYRVRATGYATRELAGLLGLNAAGEKHGAHILANHVGKFVAFFCNSDARRVQDLNYTDLVQEEKARSFVRTHYAQIEHGTRMLLAKMDKGLIECTHDFYLKKFQLKEPQLDYDYILFDEGQDASPAMLDVFLRQRATKLIVGDTHQQIYGWRHAVNALDGVDFPTYTLSTSFRFGPPIASLAVSVLSWKGYFGDMPLVDIKGGSKRAADGKSCATIARSNLGLLLQAIRFITDNRDVKRIYFEGNINSYTYADEGASLYDVLYLSNGKHDKIRDPLLKGMKDLDELEEYIEKTEDASLSTLVEIVKEYGNEIFDLLKSLKAKHVGDGERGTAEMIFSTVHRAKGMEYDTVHLAADFFTEAKAERLAADKKANAARIFEEINLLYVALTRTRYWLHVPEAMLPKNYTPAPQIKVVAPPPPPVEAAPKAPSWDKGRYRRPGKEPVSFMEERLAYKNSAAAWTAETDDELRKLFHRGVSLSDLARHFGRNKGAVLSRLRKLGCLGEEM</sequence>
<evidence type="ECO:0000256" key="4">
    <source>
        <dbReference type="ARBA" id="ARBA00022840"/>
    </source>
</evidence>
<name>A0ABP8HGX0_9BACT</name>
<dbReference type="EC" id="5.6.2.4" evidence="7"/>
<dbReference type="SUPFAM" id="SSF52540">
    <property type="entry name" value="P-loop containing nucleoside triphosphate hydrolases"/>
    <property type="match status" value="1"/>
</dbReference>
<evidence type="ECO:0000256" key="6">
    <source>
        <dbReference type="ARBA" id="ARBA00034617"/>
    </source>
</evidence>
<feature type="domain" description="UvrD-like helicase ATP-binding" evidence="10">
    <location>
        <begin position="5"/>
        <end position="279"/>
    </location>
</feature>
<dbReference type="Pfam" id="PF13361">
    <property type="entry name" value="UvrD_C"/>
    <property type="match status" value="1"/>
</dbReference>
<proteinExistence type="predicted"/>
<keyword evidence="2 9" id="KW-0378">Hydrolase</keyword>
<dbReference type="EMBL" id="BAABGY010000011">
    <property type="protein sequence ID" value="GAA4339213.1"/>
    <property type="molecule type" value="Genomic_DNA"/>
</dbReference>
<dbReference type="InterPro" id="IPR000212">
    <property type="entry name" value="DNA_helicase_UvrD/REP"/>
</dbReference>
<evidence type="ECO:0000256" key="9">
    <source>
        <dbReference type="PROSITE-ProRule" id="PRU00560"/>
    </source>
</evidence>
<gene>
    <name evidence="11" type="ORF">GCM10023184_36160</name>
</gene>
<evidence type="ECO:0000256" key="7">
    <source>
        <dbReference type="ARBA" id="ARBA00034808"/>
    </source>
</evidence>
<evidence type="ECO:0000313" key="11">
    <source>
        <dbReference type="EMBL" id="GAA4339213.1"/>
    </source>
</evidence>
<dbReference type="PANTHER" id="PTHR11070:SF30">
    <property type="entry name" value="F-BOX DNA HELICASE 1"/>
    <property type="match status" value="1"/>
</dbReference>
<dbReference type="InterPro" id="IPR027417">
    <property type="entry name" value="P-loop_NTPase"/>
</dbReference>
<evidence type="ECO:0000256" key="8">
    <source>
        <dbReference type="ARBA" id="ARBA00048988"/>
    </source>
</evidence>
<evidence type="ECO:0000313" key="12">
    <source>
        <dbReference type="Proteomes" id="UP001501725"/>
    </source>
</evidence>
<dbReference type="PROSITE" id="PS51198">
    <property type="entry name" value="UVRD_HELICASE_ATP_BIND"/>
    <property type="match status" value="1"/>
</dbReference>
<protein>
    <recommendedName>
        <fullName evidence="7">DNA 3'-5' helicase</fullName>
        <ecNumber evidence="7">5.6.2.4</ecNumber>
    </recommendedName>
</protein>
<dbReference type="Gene3D" id="1.10.10.60">
    <property type="entry name" value="Homeodomain-like"/>
    <property type="match status" value="1"/>
</dbReference>
<dbReference type="Proteomes" id="UP001501725">
    <property type="component" value="Unassembled WGS sequence"/>
</dbReference>
<evidence type="ECO:0000259" key="10">
    <source>
        <dbReference type="PROSITE" id="PS51198"/>
    </source>
</evidence>
<dbReference type="InterPro" id="IPR014016">
    <property type="entry name" value="UvrD-like_ATP-bd"/>
</dbReference>
<keyword evidence="1 9" id="KW-0547">Nucleotide-binding</keyword>
<keyword evidence="3 9" id="KW-0347">Helicase</keyword>
<evidence type="ECO:0000256" key="5">
    <source>
        <dbReference type="ARBA" id="ARBA00023235"/>
    </source>
</evidence>
<comment type="catalytic activity">
    <reaction evidence="8">
        <text>ATP + H2O = ADP + phosphate + H(+)</text>
        <dbReference type="Rhea" id="RHEA:13065"/>
        <dbReference type="ChEBI" id="CHEBI:15377"/>
        <dbReference type="ChEBI" id="CHEBI:15378"/>
        <dbReference type="ChEBI" id="CHEBI:30616"/>
        <dbReference type="ChEBI" id="CHEBI:43474"/>
        <dbReference type="ChEBI" id="CHEBI:456216"/>
        <dbReference type="EC" id="5.6.2.4"/>
    </reaction>
</comment>
<keyword evidence="5" id="KW-0413">Isomerase</keyword>
<dbReference type="PANTHER" id="PTHR11070">
    <property type="entry name" value="UVRD / RECB / PCRA DNA HELICASE FAMILY MEMBER"/>
    <property type="match status" value="1"/>
</dbReference>
<evidence type="ECO:0000256" key="3">
    <source>
        <dbReference type="ARBA" id="ARBA00022806"/>
    </source>
</evidence>
<accession>A0ABP8HGX0</accession>